<accession>A0A1U7YTT6</accession>
<sequence length="212" mass="23729">MDSQYVSSGASSSSESDHLSEGSNGEEEMKIMEAQMRLEVEGANHNTRLVPRVLLHWSSSVVPQQPSTPPGYHPDVTVRYAEAHCWVSYGSLLSMLRQMMLAHFKDDTSVALLRLQLQDLMRTPCPFSSTSRFPVGEVYACLDRLPLGGVVSKLMEAMAKSMVSSFDNSHIMAYHKAIREAIRLLSIDAEGPFPLLYSRDIFESAFLLQWID</sequence>
<dbReference type="OrthoDB" id="646163at2759"/>
<dbReference type="InterPro" id="IPR001337">
    <property type="entry name" value="TMV-like_coat"/>
</dbReference>
<dbReference type="GeneID" id="104585844"/>
<dbReference type="KEGG" id="nnu:104585844"/>
<feature type="compositionally biased region" description="Low complexity" evidence="1">
    <location>
        <begin position="1"/>
        <end position="14"/>
    </location>
</feature>
<gene>
    <name evidence="3 4" type="primary">LOC104585844</name>
</gene>
<feature type="region of interest" description="Disordered" evidence="1">
    <location>
        <begin position="1"/>
        <end position="26"/>
    </location>
</feature>
<dbReference type="Pfam" id="PF00721">
    <property type="entry name" value="TMV_coat"/>
    <property type="match status" value="1"/>
</dbReference>
<dbReference type="Proteomes" id="UP000189703">
    <property type="component" value="Unplaced"/>
</dbReference>
<dbReference type="RefSeq" id="XP_010241153.1">
    <property type="nucleotide sequence ID" value="XM_010242851.2"/>
</dbReference>
<dbReference type="eggNOG" id="ENOG502SWKN">
    <property type="taxonomic scope" value="Eukaryota"/>
</dbReference>
<organism evidence="2 3">
    <name type="scientific">Nelumbo nucifera</name>
    <name type="common">Sacred lotus</name>
    <dbReference type="NCBI Taxonomy" id="4432"/>
    <lineage>
        <taxon>Eukaryota</taxon>
        <taxon>Viridiplantae</taxon>
        <taxon>Streptophyta</taxon>
        <taxon>Embryophyta</taxon>
        <taxon>Tracheophyta</taxon>
        <taxon>Spermatophyta</taxon>
        <taxon>Magnoliopsida</taxon>
        <taxon>Proteales</taxon>
        <taxon>Nelumbonaceae</taxon>
        <taxon>Nelumbo</taxon>
    </lineage>
</organism>
<dbReference type="RefSeq" id="XP_010241152.1">
    <property type="nucleotide sequence ID" value="XM_010242850.2"/>
</dbReference>
<dbReference type="InterPro" id="IPR036417">
    <property type="entry name" value="TMV-like_coat_sf"/>
</dbReference>
<keyword evidence="2" id="KW-1185">Reference proteome</keyword>
<evidence type="ECO:0000313" key="3">
    <source>
        <dbReference type="RefSeq" id="XP_010241152.1"/>
    </source>
</evidence>
<dbReference type="OMA" id="MPACHGG"/>
<dbReference type="GO" id="GO:0005198">
    <property type="term" value="F:structural molecule activity"/>
    <property type="evidence" value="ECO:0007669"/>
    <property type="project" value="InterPro"/>
</dbReference>
<evidence type="ECO:0000313" key="4">
    <source>
        <dbReference type="RefSeq" id="XP_010241153.1"/>
    </source>
</evidence>
<proteinExistence type="predicted"/>
<dbReference type="AlphaFoldDB" id="A0A1U7YTT6"/>
<name>A0A1U7YTT6_NELNU</name>
<dbReference type="Gene3D" id="1.20.120.70">
    <property type="entry name" value="Tobacco mosaic virus-like, coat protein"/>
    <property type="match status" value="1"/>
</dbReference>
<evidence type="ECO:0000256" key="1">
    <source>
        <dbReference type="SAM" id="MobiDB-lite"/>
    </source>
</evidence>
<reference evidence="3 4" key="1">
    <citation type="submission" date="2025-04" db="UniProtKB">
        <authorList>
            <consortium name="RefSeq"/>
        </authorList>
    </citation>
    <scope>IDENTIFICATION</scope>
</reference>
<protein>
    <submittedName>
        <fullName evidence="3 4">Uncharacterized protein LOC104585844</fullName>
    </submittedName>
</protein>
<evidence type="ECO:0000313" key="2">
    <source>
        <dbReference type="Proteomes" id="UP000189703"/>
    </source>
</evidence>